<dbReference type="InterPro" id="IPR052530">
    <property type="entry name" value="NAD(P)H_nitroreductase"/>
</dbReference>
<dbReference type="InterPro" id="IPR029479">
    <property type="entry name" value="Nitroreductase"/>
</dbReference>
<dbReference type="PANTHER" id="PTHR43821:SF1">
    <property type="entry name" value="NAD(P)H NITROREDUCTASE YDJA-RELATED"/>
    <property type="match status" value="1"/>
</dbReference>
<dbReference type="STRING" id="915471.SAMN05216201_1208"/>
<dbReference type="CDD" id="cd02135">
    <property type="entry name" value="YdjA-like"/>
    <property type="match status" value="1"/>
</dbReference>
<gene>
    <name evidence="10" type="ORF">SAMN05216201_1208</name>
</gene>
<feature type="binding site" description="in other chain" evidence="8">
    <location>
        <begin position="133"/>
        <end position="135"/>
    </location>
    <ligand>
        <name>FMN</name>
        <dbReference type="ChEBI" id="CHEBI:58210"/>
        <note>ligand shared between dimeric partners</note>
    </ligand>
</feature>
<evidence type="ECO:0000256" key="4">
    <source>
        <dbReference type="ARBA" id="ARBA00022857"/>
    </source>
</evidence>
<evidence type="ECO:0000256" key="7">
    <source>
        <dbReference type="PIRNR" id="PIRNR000232"/>
    </source>
</evidence>
<evidence type="ECO:0000256" key="6">
    <source>
        <dbReference type="ARBA" id="ARBA00023027"/>
    </source>
</evidence>
<sequence>MEALEALLNRVSVARLDEPAPTPAQRELLFRAALRAPDHGQLRPWRFLTVEGAAREQLGELFARAQLTRDPDAPAAVIDKARAMPLRAPLLVVAIACIKAHPKVPESEQLLAAGSAVHGLLLAAHAQGIGAIWRTGELSYDATVHAGLHLADNERIIGFVYLGTPPAELRKPQPLEPADFVTTWSSEFGADVQG</sequence>
<feature type="binding site" evidence="8">
    <location>
        <position position="39"/>
    </location>
    <ligand>
        <name>FMN</name>
        <dbReference type="ChEBI" id="CHEBI:58210"/>
        <note>ligand shared between dimeric partners</note>
    </ligand>
</feature>
<protein>
    <recommendedName>
        <fullName evidence="7">Putative NAD(P)H nitroreductase</fullName>
        <ecNumber evidence="7">1.-.-.-</ecNumber>
    </recommendedName>
</protein>
<keyword evidence="5 7" id="KW-0560">Oxidoreductase</keyword>
<feature type="binding site" evidence="8">
    <location>
        <position position="35"/>
    </location>
    <ligand>
        <name>FMN</name>
        <dbReference type="ChEBI" id="CHEBI:58210"/>
        <note>ligand shared between dimeric partners</note>
    </ligand>
</feature>
<proteinExistence type="inferred from homology"/>
<accession>A0A1H7CAL0</accession>
<dbReference type="SUPFAM" id="SSF55469">
    <property type="entry name" value="FMN-dependent nitroreductase-like"/>
    <property type="match status" value="1"/>
</dbReference>
<dbReference type="GO" id="GO:0016491">
    <property type="term" value="F:oxidoreductase activity"/>
    <property type="evidence" value="ECO:0007669"/>
    <property type="project" value="UniProtKB-UniRule"/>
</dbReference>
<dbReference type="PIRSF" id="PIRSF000232">
    <property type="entry name" value="YdjA"/>
    <property type="match status" value="1"/>
</dbReference>
<evidence type="ECO:0000256" key="3">
    <source>
        <dbReference type="ARBA" id="ARBA00022643"/>
    </source>
</evidence>
<name>A0A1H7CAL0_9PSED</name>
<keyword evidence="3 7" id="KW-0288">FMN</keyword>
<dbReference type="RefSeq" id="WP_090313200.1">
    <property type="nucleotide sequence ID" value="NZ_FNZE01000020.1"/>
</dbReference>
<comment type="cofactor">
    <cofactor evidence="8">
        <name>FMN</name>
        <dbReference type="ChEBI" id="CHEBI:58210"/>
    </cofactor>
    <text evidence="8">Binds 1 FMN per subunit.</text>
</comment>
<evidence type="ECO:0000259" key="9">
    <source>
        <dbReference type="Pfam" id="PF00881"/>
    </source>
</evidence>
<dbReference type="InterPro" id="IPR026021">
    <property type="entry name" value="YdjA-like"/>
</dbReference>
<dbReference type="Proteomes" id="UP000242930">
    <property type="component" value="Unassembled WGS sequence"/>
</dbReference>
<dbReference type="AlphaFoldDB" id="A0A1H7CAL0"/>
<evidence type="ECO:0000256" key="1">
    <source>
        <dbReference type="ARBA" id="ARBA00007118"/>
    </source>
</evidence>
<keyword evidence="6 7" id="KW-0520">NAD</keyword>
<dbReference type="OrthoDB" id="9804207at2"/>
<keyword evidence="11" id="KW-1185">Reference proteome</keyword>
<evidence type="ECO:0000313" key="11">
    <source>
        <dbReference type="Proteomes" id="UP000242930"/>
    </source>
</evidence>
<organism evidence="10 11">
    <name type="scientific">Pseudomonas linyingensis</name>
    <dbReference type="NCBI Taxonomy" id="915471"/>
    <lineage>
        <taxon>Bacteria</taxon>
        <taxon>Pseudomonadati</taxon>
        <taxon>Pseudomonadota</taxon>
        <taxon>Gammaproteobacteria</taxon>
        <taxon>Pseudomonadales</taxon>
        <taxon>Pseudomonadaceae</taxon>
        <taxon>Pseudomonas</taxon>
    </lineage>
</organism>
<dbReference type="InterPro" id="IPR000415">
    <property type="entry name" value="Nitroreductase-like"/>
</dbReference>
<evidence type="ECO:0000256" key="8">
    <source>
        <dbReference type="PIRSR" id="PIRSR000232-1"/>
    </source>
</evidence>
<comment type="similarity">
    <text evidence="1 7">Belongs to the nitroreductase family.</text>
</comment>
<evidence type="ECO:0000256" key="5">
    <source>
        <dbReference type="ARBA" id="ARBA00023002"/>
    </source>
</evidence>
<keyword evidence="4 7" id="KW-0521">NADP</keyword>
<reference evidence="11" key="1">
    <citation type="submission" date="2016-10" db="EMBL/GenBank/DDBJ databases">
        <authorList>
            <person name="Varghese N."/>
            <person name="Submissions S."/>
        </authorList>
    </citation>
    <scope>NUCLEOTIDE SEQUENCE [LARGE SCALE GENOMIC DNA]</scope>
    <source>
        <strain evidence="11">LMG 25967</strain>
    </source>
</reference>
<dbReference type="PANTHER" id="PTHR43821">
    <property type="entry name" value="NAD(P)H NITROREDUCTASE YDJA-RELATED"/>
    <property type="match status" value="1"/>
</dbReference>
<dbReference type="Pfam" id="PF00881">
    <property type="entry name" value="Nitroreductase"/>
    <property type="match status" value="1"/>
</dbReference>
<dbReference type="Gene3D" id="3.40.109.10">
    <property type="entry name" value="NADH Oxidase"/>
    <property type="match status" value="1"/>
</dbReference>
<keyword evidence="2 7" id="KW-0285">Flavoprotein</keyword>
<evidence type="ECO:0000256" key="2">
    <source>
        <dbReference type="ARBA" id="ARBA00022630"/>
    </source>
</evidence>
<feature type="domain" description="Nitroreductase" evidence="9">
    <location>
        <begin position="9"/>
        <end position="163"/>
    </location>
</feature>
<evidence type="ECO:0000313" key="10">
    <source>
        <dbReference type="EMBL" id="SEJ82685.1"/>
    </source>
</evidence>
<dbReference type="EC" id="1.-.-.-" evidence="7"/>
<feature type="binding site" description="in other chain" evidence="8">
    <location>
        <begin position="10"/>
        <end position="12"/>
    </location>
    <ligand>
        <name>FMN</name>
        <dbReference type="ChEBI" id="CHEBI:58210"/>
        <note>ligand shared between dimeric partners</note>
    </ligand>
</feature>
<dbReference type="EMBL" id="FNZE01000020">
    <property type="protein sequence ID" value="SEJ82685.1"/>
    <property type="molecule type" value="Genomic_DNA"/>
</dbReference>